<dbReference type="UniPathway" id="UPA00940"/>
<gene>
    <name evidence="13" type="primary">gpsA</name>
    <name evidence="20" type="ORF">SAMN04488502_101229</name>
</gene>
<dbReference type="NCBIfam" id="NF000942">
    <property type="entry name" value="PRK00094.1-4"/>
    <property type="match status" value="1"/>
</dbReference>
<keyword evidence="8 13" id="KW-1208">Phospholipid metabolism</keyword>
<dbReference type="EC" id="1.1.1.94" evidence="10 13"/>
<evidence type="ECO:0000259" key="18">
    <source>
        <dbReference type="Pfam" id="PF01210"/>
    </source>
</evidence>
<dbReference type="Pfam" id="PF01210">
    <property type="entry name" value="NAD_Gly3P_dh_N"/>
    <property type="match status" value="1"/>
</dbReference>
<dbReference type="InterPro" id="IPR013328">
    <property type="entry name" value="6PGD_dom2"/>
</dbReference>
<feature type="binding site" evidence="13">
    <location>
        <position position="254"/>
    </location>
    <ligand>
        <name>NADPH</name>
        <dbReference type="ChEBI" id="CHEBI:57783"/>
    </ligand>
</feature>
<dbReference type="GO" id="GO:0046168">
    <property type="term" value="P:glycerol-3-phosphate catabolic process"/>
    <property type="evidence" value="ECO:0007669"/>
    <property type="project" value="InterPro"/>
</dbReference>
<dbReference type="GO" id="GO:0051287">
    <property type="term" value="F:NAD binding"/>
    <property type="evidence" value="ECO:0007669"/>
    <property type="project" value="InterPro"/>
</dbReference>
<dbReference type="SUPFAM" id="SSF51735">
    <property type="entry name" value="NAD(P)-binding Rossmann-fold domains"/>
    <property type="match status" value="1"/>
</dbReference>
<feature type="binding site" evidence="13">
    <location>
        <position position="243"/>
    </location>
    <ligand>
        <name>sn-glycerol 3-phosphate</name>
        <dbReference type="ChEBI" id="CHEBI:57597"/>
    </ligand>
</feature>
<feature type="domain" description="Glycerol-3-phosphate dehydrogenase NAD-dependent C-terminal" evidence="19">
    <location>
        <begin position="179"/>
        <end position="319"/>
    </location>
</feature>
<feature type="binding site" evidence="16">
    <location>
        <position position="139"/>
    </location>
    <ligand>
        <name>NAD(+)</name>
        <dbReference type="ChEBI" id="CHEBI:57540"/>
    </ligand>
</feature>
<evidence type="ECO:0000259" key="19">
    <source>
        <dbReference type="Pfam" id="PF07479"/>
    </source>
</evidence>
<dbReference type="GO" id="GO:0008654">
    <property type="term" value="P:phospholipid biosynthetic process"/>
    <property type="evidence" value="ECO:0007669"/>
    <property type="project" value="UniProtKB-KW"/>
</dbReference>
<dbReference type="InterPro" id="IPR036291">
    <property type="entry name" value="NAD(P)-bd_dom_sf"/>
</dbReference>
<comment type="catalytic activity">
    <reaction evidence="9">
        <text>sn-glycerol 3-phosphate + NADP(+) = dihydroxyacetone phosphate + NADPH + H(+)</text>
        <dbReference type="Rhea" id="RHEA:11096"/>
        <dbReference type="ChEBI" id="CHEBI:15378"/>
        <dbReference type="ChEBI" id="CHEBI:57597"/>
        <dbReference type="ChEBI" id="CHEBI:57642"/>
        <dbReference type="ChEBI" id="CHEBI:57783"/>
        <dbReference type="ChEBI" id="CHEBI:58349"/>
        <dbReference type="EC" id="1.1.1.94"/>
    </reaction>
    <physiologicalReaction direction="right-to-left" evidence="9">
        <dbReference type="Rhea" id="RHEA:11098"/>
    </physiologicalReaction>
</comment>
<dbReference type="SUPFAM" id="SSF48179">
    <property type="entry name" value="6-phosphogluconate dehydrogenase C-terminal domain-like"/>
    <property type="match status" value="1"/>
</dbReference>
<keyword evidence="5 13" id="KW-0520">NAD</keyword>
<dbReference type="GO" id="GO:0046167">
    <property type="term" value="P:glycerol-3-phosphate biosynthetic process"/>
    <property type="evidence" value="ECO:0007669"/>
    <property type="project" value="UniProtKB-UniRule"/>
</dbReference>
<evidence type="ECO:0000256" key="6">
    <source>
        <dbReference type="ARBA" id="ARBA00023098"/>
    </source>
</evidence>
<feature type="binding site" evidence="13">
    <location>
        <position position="254"/>
    </location>
    <ligand>
        <name>sn-glycerol 3-phosphate</name>
        <dbReference type="ChEBI" id="CHEBI:57597"/>
    </ligand>
</feature>
<keyword evidence="3 13" id="KW-0521">NADP</keyword>
<keyword evidence="6 13" id="KW-0443">Lipid metabolism</keyword>
<dbReference type="PANTHER" id="PTHR11728:SF1">
    <property type="entry name" value="GLYCEROL-3-PHOSPHATE DEHYDROGENASE [NAD(+)] 2, CHLOROPLASTIC"/>
    <property type="match status" value="1"/>
</dbReference>
<sequence>MKIAVIGAGSWGTAMAVMLGQKHDSVALWARNEALAEQMNDNRCNERYLPGVSIPPGVMTTSQLPAALLGAELVVLATPSQAVRETVNRISSYVSDTAIIVTATKGFELSSGLRMSEVIAEAAPRLKNRIAVLSGPNHAEEVGRAQPSATVVASNHPPVAEQVQDAFMLPYFRVYTNPDMIGVELGGALKNIIALGAGIAEGLEFGDNTKAALMTRGLAEIARLGVAMGADPLTFAGLSGIGDLMVTCTSRHSRNRRAGILLAQGQAADQIALGTNMVVEGIRTTAAAYGLAEKYRVEMPITEQIYQVIYAEKSPREAVLDLMTRGRTQEAEEVVNDQAIWKSPGNK</sequence>
<dbReference type="RefSeq" id="WP_245697980.1">
    <property type="nucleotide sequence ID" value="NZ_FNHB01000001.1"/>
</dbReference>
<name>A0A1G9L5L7_9FIRM</name>
<proteinExistence type="inferred from homology"/>
<keyword evidence="21" id="KW-1185">Reference proteome</keyword>
<evidence type="ECO:0000313" key="21">
    <source>
        <dbReference type="Proteomes" id="UP000214880"/>
    </source>
</evidence>
<dbReference type="Gene3D" id="3.40.50.720">
    <property type="entry name" value="NAD(P)-binding Rossmann-like Domain"/>
    <property type="match status" value="1"/>
</dbReference>
<dbReference type="GO" id="GO:0005975">
    <property type="term" value="P:carbohydrate metabolic process"/>
    <property type="evidence" value="ECO:0007669"/>
    <property type="project" value="InterPro"/>
</dbReference>
<protein>
    <recommendedName>
        <fullName evidence="11 13">Glycerol-3-phosphate dehydrogenase [NAD(P)+]</fullName>
        <ecNumber evidence="10 13">1.1.1.94</ecNumber>
    </recommendedName>
    <alternativeName>
        <fullName evidence="13">NAD(P)(+)-dependent glycerol-3-phosphate dehydrogenase</fullName>
    </alternativeName>
    <alternativeName>
        <fullName evidence="12 13">NAD(P)H-dependent dihydroxyacetone-phosphate reductase</fullName>
    </alternativeName>
</protein>
<dbReference type="GO" id="GO:0141152">
    <property type="term" value="F:glycerol-3-phosphate dehydrogenase (NAD+) activity"/>
    <property type="evidence" value="ECO:0007669"/>
    <property type="project" value="RHEA"/>
</dbReference>
<dbReference type="GO" id="GO:0006650">
    <property type="term" value="P:glycerophospholipid metabolic process"/>
    <property type="evidence" value="ECO:0007669"/>
    <property type="project" value="UniProtKB-UniRule"/>
</dbReference>
<feature type="binding site" evidence="16">
    <location>
        <begin position="7"/>
        <end position="12"/>
    </location>
    <ligand>
        <name>NAD(+)</name>
        <dbReference type="ChEBI" id="CHEBI:57540"/>
    </ligand>
</feature>
<evidence type="ECO:0000256" key="8">
    <source>
        <dbReference type="ARBA" id="ARBA00023264"/>
    </source>
</evidence>
<evidence type="ECO:0000256" key="17">
    <source>
        <dbReference type="RuleBase" id="RU000437"/>
    </source>
</evidence>
<feature type="binding site" evidence="13">
    <location>
        <position position="139"/>
    </location>
    <ligand>
        <name>NADPH</name>
        <dbReference type="ChEBI" id="CHEBI:57783"/>
    </ligand>
</feature>
<dbReference type="Pfam" id="PF07479">
    <property type="entry name" value="NAD_Gly3P_dh_C"/>
    <property type="match status" value="1"/>
</dbReference>
<dbReference type="PANTHER" id="PTHR11728">
    <property type="entry name" value="GLYCEROL-3-PHOSPHATE DEHYDROGENASE"/>
    <property type="match status" value="1"/>
</dbReference>
<feature type="active site" description="Proton acceptor" evidence="13 14">
    <location>
        <position position="190"/>
    </location>
</feature>
<dbReference type="FunFam" id="1.10.1040.10:FF:000001">
    <property type="entry name" value="Glycerol-3-phosphate dehydrogenase [NAD(P)+]"/>
    <property type="match status" value="1"/>
</dbReference>
<organism evidence="20 21">
    <name type="scientific">Dendrosporobacter quercicolus</name>
    <dbReference type="NCBI Taxonomy" id="146817"/>
    <lineage>
        <taxon>Bacteria</taxon>
        <taxon>Bacillati</taxon>
        <taxon>Bacillota</taxon>
        <taxon>Negativicutes</taxon>
        <taxon>Selenomonadales</taxon>
        <taxon>Sporomusaceae</taxon>
        <taxon>Dendrosporobacter</taxon>
    </lineage>
</organism>
<keyword evidence="4 13" id="KW-0560">Oxidoreductase</keyword>
<evidence type="ECO:0000256" key="14">
    <source>
        <dbReference type="PIRSR" id="PIRSR000114-1"/>
    </source>
</evidence>
<evidence type="ECO:0000256" key="4">
    <source>
        <dbReference type="ARBA" id="ARBA00023002"/>
    </source>
</evidence>
<comment type="subcellular location">
    <subcellularLocation>
        <location evidence="13">Cytoplasm</location>
    </subcellularLocation>
</comment>
<feature type="binding site" evidence="16">
    <location>
        <position position="254"/>
    </location>
    <ligand>
        <name>NAD(+)</name>
        <dbReference type="ChEBI" id="CHEBI:57540"/>
    </ligand>
</feature>
<evidence type="ECO:0000313" key="20">
    <source>
        <dbReference type="EMBL" id="SDL56875.1"/>
    </source>
</evidence>
<dbReference type="GO" id="GO:0005829">
    <property type="term" value="C:cytosol"/>
    <property type="evidence" value="ECO:0007669"/>
    <property type="project" value="TreeGrafter"/>
</dbReference>
<dbReference type="Proteomes" id="UP000214880">
    <property type="component" value="Unassembled WGS sequence"/>
</dbReference>
<dbReference type="EMBL" id="FNHB01000001">
    <property type="protein sequence ID" value="SDL56875.1"/>
    <property type="molecule type" value="Genomic_DNA"/>
</dbReference>
<comment type="catalytic activity">
    <reaction evidence="13">
        <text>sn-glycerol 3-phosphate + NAD(+) = dihydroxyacetone phosphate + NADH + H(+)</text>
        <dbReference type="Rhea" id="RHEA:11092"/>
        <dbReference type="ChEBI" id="CHEBI:15378"/>
        <dbReference type="ChEBI" id="CHEBI:57540"/>
        <dbReference type="ChEBI" id="CHEBI:57597"/>
        <dbReference type="ChEBI" id="CHEBI:57642"/>
        <dbReference type="ChEBI" id="CHEBI:57945"/>
        <dbReference type="EC" id="1.1.1.94"/>
    </reaction>
</comment>
<dbReference type="NCBIfam" id="NF000940">
    <property type="entry name" value="PRK00094.1-2"/>
    <property type="match status" value="1"/>
</dbReference>
<dbReference type="NCBIfam" id="NF000941">
    <property type="entry name" value="PRK00094.1-3"/>
    <property type="match status" value="1"/>
</dbReference>
<keyword evidence="13" id="KW-0963">Cytoplasm</keyword>
<evidence type="ECO:0000256" key="9">
    <source>
        <dbReference type="ARBA" id="ARBA00052716"/>
    </source>
</evidence>
<dbReference type="InterPro" id="IPR011128">
    <property type="entry name" value="G3P_DH_NAD-dep_N"/>
</dbReference>
<dbReference type="Gene3D" id="1.10.1040.10">
    <property type="entry name" value="N-(1-d-carboxylethyl)-l-norvaline Dehydrogenase, domain 2"/>
    <property type="match status" value="1"/>
</dbReference>
<feature type="binding site" evidence="13">
    <location>
        <position position="105"/>
    </location>
    <ligand>
        <name>sn-glycerol 3-phosphate</name>
        <dbReference type="ChEBI" id="CHEBI:57597"/>
    </ligand>
</feature>
<feature type="binding site" evidence="13">
    <location>
        <position position="255"/>
    </location>
    <ligand>
        <name>sn-glycerol 3-phosphate</name>
        <dbReference type="ChEBI" id="CHEBI:57597"/>
    </ligand>
</feature>
<feature type="binding site" evidence="13">
    <location>
        <position position="31"/>
    </location>
    <ligand>
        <name>NADPH</name>
        <dbReference type="ChEBI" id="CHEBI:57783"/>
    </ligand>
</feature>
<feature type="binding site" evidence="13">
    <location>
        <position position="190"/>
    </location>
    <ligand>
        <name>sn-glycerol 3-phosphate</name>
        <dbReference type="ChEBI" id="CHEBI:57597"/>
    </ligand>
</feature>
<feature type="binding site" evidence="13">
    <location>
        <position position="280"/>
    </location>
    <ligand>
        <name>NADPH</name>
        <dbReference type="ChEBI" id="CHEBI:57783"/>
    </ligand>
</feature>
<dbReference type="PIRSF" id="PIRSF000114">
    <property type="entry name" value="Glycerol-3-P_dh"/>
    <property type="match status" value="1"/>
</dbReference>
<evidence type="ECO:0000256" key="16">
    <source>
        <dbReference type="PIRSR" id="PIRSR000114-3"/>
    </source>
</evidence>
<feature type="binding site" evidence="13">
    <location>
        <position position="253"/>
    </location>
    <ligand>
        <name>sn-glycerol 3-phosphate</name>
        <dbReference type="ChEBI" id="CHEBI:57597"/>
    </ligand>
</feature>
<dbReference type="STRING" id="146817.SAMN04488502_101229"/>
<feature type="binding site" evidence="13">
    <location>
        <position position="48"/>
    </location>
    <ligand>
        <name>NADPH</name>
        <dbReference type="ChEBI" id="CHEBI:57783"/>
    </ligand>
</feature>
<feature type="binding site" evidence="13">
    <location>
        <position position="105"/>
    </location>
    <ligand>
        <name>NADPH</name>
        <dbReference type="ChEBI" id="CHEBI:57783"/>
    </ligand>
</feature>
<evidence type="ECO:0000256" key="7">
    <source>
        <dbReference type="ARBA" id="ARBA00023209"/>
    </source>
</evidence>
<evidence type="ECO:0000256" key="10">
    <source>
        <dbReference type="ARBA" id="ARBA00066687"/>
    </source>
</evidence>
<dbReference type="InterPro" id="IPR008927">
    <property type="entry name" value="6-PGluconate_DH-like_C_sf"/>
</dbReference>
<evidence type="ECO:0000256" key="3">
    <source>
        <dbReference type="ARBA" id="ARBA00022857"/>
    </source>
</evidence>
<comment type="function">
    <text evidence="13">Catalyzes the reduction of the glycolytic intermediate dihydroxyacetone phosphate (DHAP) to sn-glycerol 3-phosphate (G3P), the key precursor for phospholipid synthesis.</text>
</comment>
<comment type="similarity">
    <text evidence="1 13 17">Belongs to the NAD-dependent glycerol-3-phosphate dehydrogenase family.</text>
</comment>
<keyword evidence="7 13" id="KW-0594">Phospholipid biosynthesis</keyword>
<feature type="binding site" evidence="13">
    <location>
        <position position="10"/>
    </location>
    <ligand>
        <name>NADPH</name>
        <dbReference type="ChEBI" id="CHEBI:57783"/>
    </ligand>
</feature>
<evidence type="ECO:0000256" key="15">
    <source>
        <dbReference type="PIRSR" id="PIRSR000114-2"/>
    </source>
</evidence>
<feature type="binding site" evidence="15">
    <location>
        <begin position="254"/>
        <end position="255"/>
    </location>
    <ligand>
        <name>substrate</name>
    </ligand>
</feature>
<dbReference type="GO" id="GO:0141153">
    <property type="term" value="F:glycerol-3-phosphate dehydrogenase (NADP+) activity"/>
    <property type="evidence" value="ECO:0007669"/>
    <property type="project" value="RHEA"/>
</dbReference>
<evidence type="ECO:0000256" key="12">
    <source>
        <dbReference type="ARBA" id="ARBA00080511"/>
    </source>
</evidence>
<feature type="binding site" evidence="13">
    <location>
        <position position="135"/>
    </location>
    <ligand>
        <name>sn-glycerol 3-phosphate</name>
        <dbReference type="ChEBI" id="CHEBI:57597"/>
    </ligand>
</feature>
<evidence type="ECO:0000256" key="5">
    <source>
        <dbReference type="ARBA" id="ARBA00023027"/>
    </source>
</evidence>
<dbReference type="FunFam" id="3.40.50.720:FF:000019">
    <property type="entry name" value="Glycerol-3-phosphate dehydrogenase [NAD(P)+]"/>
    <property type="match status" value="1"/>
</dbReference>
<evidence type="ECO:0000256" key="1">
    <source>
        <dbReference type="ARBA" id="ARBA00011009"/>
    </source>
</evidence>
<evidence type="ECO:0000256" key="13">
    <source>
        <dbReference type="HAMAP-Rule" id="MF_00394"/>
    </source>
</evidence>
<feature type="binding site" evidence="13">
    <location>
        <position position="278"/>
    </location>
    <ligand>
        <name>NADPH</name>
        <dbReference type="ChEBI" id="CHEBI:57783"/>
    </ligand>
</feature>
<evidence type="ECO:0000256" key="2">
    <source>
        <dbReference type="ARBA" id="ARBA00022516"/>
    </source>
</evidence>
<accession>A0A1G9L5L7</accession>
<dbReference type="PRINTS" id="PR00077">
    <property type="entry name" value="GPDHDRGNASE"/>
</dbReference>
<feature type="binding site" evidence="15">
    <location>
        <position position="105"/>
    </location>
    <ligand>
        <name>substrate</name>
    </ligand>
</feature>
<comment type="pathway">
    <text evidence="13">Membrane lipid metabolism; glycerophospholipid metabolism.</text>
</comment>
<reference evidence="20 21" key="1">
    <citation type="submission" date="2016-10" db="EMBL/GenBank/DDBJ databases">
        <authorList>
            <person name="de Groot N.N."/>
        </authorList>
    </citation>
    <scope>NUCLEOTIDE SEQUENCE [LARGE SCALE GENOMIC DNA]</scope>
    <source>
        <strain evidence="20 21">DSM 1736</strain>
    </source>
</reference>
<feature type="binding site" evidence="13">
    <location>
        <position position="11"/>
    </location>
    <ligand>
        <name>NADPH</name>
        <dbReference type="ChEBI" id="CHEBI:57783"/>
    </ligand>
</feature>
<keyword evidence="2 13" id="KW-0444">Lipid biosynthesis</keyword>
<comment type="caution">
    <text evidence="13">Lacks conserved residue(s) required for the propagation of feature annotation.</text>
</comment>
<dbReference type="InterPro" id="IPR006168">
    <property type="entry name" value="G3P_DH_NAD-dep"/>
</dbReference>
<dbReference type="HAMAP" id="MF_00394">
    <property type="entry name" value="NAD_Glyc3P_dehydrog"/>
    <property type="match status" value="1"/>
</dbReference>
<feature type="domain" description="Glycerol-3-phosphate dehydrogenase NAD-dependent N-terminal" evidence="18">
    <location>
        <begin position="2"/>
        <end position="157"/>
    </location>
</feature>
<dbReference type="PROSITE" id="PS00957">
    <property type="entry name" value="NAD_G3PDH"/>
    <property type="match status" value="1"/>
</dbReference>
<dbReference type="InterPro" id="IPR006109">
    <property type="entry name" value="G3P_DH_NAD-dep_C"/>
</dbReference>
<evidence type="ECO:0000256" key="11">
    <source>
        <dbReference type="ARBA" id="ARBA00069372"/>
    </source>
</evidence>
<keyword evidence="13" id="KW-0547">Nucleotide-binding</keyword>
<dbReference type="AlphaFoldDB" id="A0A1G9L5L7"/>